<accession>A0A9X2ERC8</accession>
<sequence>MAAHTKLNFESEYLVHGMKYLDSEKHAYSLTFYTDRNGIVEWIVVDSIHAILDARSVMTLFLSLDRFVRSKGERIDFHSLPLLNSIVSRLDAAGFFGEGKFEYKNMGSFYWLTEKDVAPSERRACATSYLMPLRNIQLLVQLAKNIR</sequence>
<evidence type="ECO:0000313" key="2">
    <source>
        <dbReference type="Proteomes" id="UP001139028"/>
    </source>
</evidence>
<evidence type="ECO:0000313" key="1">
    <source>
        <dbReference type="EMBL" id="MCO1336997.1"/>
    </source>
</evidence>
<reference evidence="1" key="1">
    <citation type="journal article" date="2022" name="Arch. Microbiol.">
        <title>Microbulbifer okhotskensis sp. nov., isolated from a deep bottom sediment of the Okhotsk Sea.</title>
        <authorList>
            <person name="Romanenko L."/>
            <person name="Kurilenko V."/>
            <person name="Otstavnykh N."/>
            <person name="Velansky P."/>
            <person name="Isaeva M."/>
            <person name="Mikhailov V."/>
        </authorList>
    </citation>
    <scope>NUCLEOTIDE SEQUENCE</scope>
    <source>
        <strain evidence="1">OS29</strain>
    </source>
</reference>
<gene>
    <name evidence="1" type="ORF">MO867_21985</name>
</gene>
<name>A0A9X2ERC8_9GAMM</name>
<comment type="caution">
    <text evidence="1">The sequence shown here is derived from an EMBL/GenBank/DDBJ whole genome shotgun (WGS) entry which is preliminary data.</text>
</comment>
<dbReference type="RefSeq" id="WP_252473149.1">
    <property type="nucleotide sequence ID" value="NZ_JALBWM010000274.1"/>
</dbReference>
<organism evidence="1 2">
    <name type="scientific">Microbulbifer okhotskensis</name>
    <dbReference type="NCBI Taxonomy" id="2926617"/>
    <lineage>
        <taxon>Bacteria</taxon>
        <taxon>Pseudomonadati</taxon>
        <taxon>Pseudomonadota</taxon>
        <taxon>Gammaproteobacteria</taxon>
        <taxon>Cellvibrionales</taxon>
        <taxon>Microbulbiferaceae</taxon>
        <taxon>Microbulbifer</taxon>
    </lineage>
</organism>
<dbReference type="AlphaFoldDB" id="A0A9X2ERC8"/>
<dbReference type="Proteomes" id="UP001139028">
    <property type="component" value="Unassembled WGS sequence"/>
</dbReference>
<protein>
    <submittedName>
        <fullName evidence="1">Uncharacterized protein</fullName>
    </submittedName>
</protein>
<keyword evidence="2" id="KW-1185">Reference proteome</keyword>
<dbReference type="EMBL" id="JALBWM010000274">
    <property type="protein sequence ID" value="MCO1336997.1"/>
    <property type="molecule type" value="Genomic_DNA"/>
</dbReference>
<proteinExistence type="predicted"/>